<evidence type="ECO:0000259" key="3">
    <source>
        <dbReference type="PROSITE" id="PS50075"/>
    </source>
</evidence>
<gene>
    <name evidence="4" type="ORF">Lsan_0833</name>
</gene>
<dbReference type="GO" id="GO:0005737">
    <property type="term" value="C:cytoplasm"/>
    <property type="evidence" value="ECO:0007669"/>
    <property type="project" value="TreeGrafter"/>
</dbReference>
<evidence type="ECO:0000313" key="4">
    <source>
        <dbReference type="EMBL" id="KTD65317.1"/>
    </source>
</evidence>
<name>A0A0W0Z871_9GAMM</name>
<comment type="caution">
    <text evidence="4">The sequence shown here is derived from an EMBL/GenBank/DDBJ whole genome shotgun (WGS) entry which is preliminary data.</text>
</comment>
<dbReference type="Pfam" id="PF00550">
    <property type="entry name" value="PP-binding"/>
    <property type="match status" value="1"/>
</dbReference>
<dbReference type="InterPro" id="IPR009081">
    <property type="entry name" value="PP-bd_ACP"/>
</dbReference>
<keyword evidence="1" id="KW-0596">Phosphopantetheine</keyword>
<dbReference type="PANTHER" id="PTHR45527">
    <property type="entry name" value="NONRIBOSOMAL PEPTIDE SYNTHETASE"/>
    <property type="match status" value="1"/>
</dbReference>
<dbReference type="GO" id="GO:0044550">
    <property type="term" value="P:secondary metabolite biosynthetic process"/>
    <property type="evidence" value="ECO:0007669"/>
    <property type="project" value="TreeGrafter"/>
</dbReference>
<evidence type="ECO:0000256" key="2">
    <source>
        <dbReference type="ARBA" id="ARBA00022553"/>
    </source>
</evidence>
<organism evidence="4 5">
    <name type="scientific">Legionella santicrucis</name>
    <dbReference type="NCBI Taxonomy" id="45074"/>
    <lineage>
        <taxon>Bacteria</taxon>
        <taxon>Pseudomonadati</taxon>
        <taxon>Pseudomonadota</taxon>
        <taxon>Gammaproteobacteria</taxon>
        <taxon>Legionellales</taxon>
        <taxon>Legionellaceae</taxon>
        <taxon>Legionella</taxon>
    </lineage>
</organism>
<dbReference type="GO" id="GO:0031177">
    <property type="term" value="F:phosphopantetheine binding"/>
    <property type="evidence" value="ECO:0007669"/>
    <property type="project" value="TreeGrafter"/>
</dbReference>
<feature type="domain" description="Carrier" evidence="3">
    <location>
        <begin position="1"/>
        <end position="65"/>
    </location>
</feature>
<dbReference type="PANTHER" id="PTHR45527:SF1">
    <property type="entry name" value="FATTY ACID SYNTHASE"/>
    <property type="match status" value="1"/>
</dbReference>
<keyword evidence="2" id="KW-0597">Phosphoprotein</keyword>
<dbReference type="EMBL" id="LNYU01000017">
    <property type="protein sequence ID" value="KTD65317.1"/>
    <property type="molecule type" value="Genomic_DNA"/>
</dbReference>
<keyword evidence="5" id="KW-1185">Reference proteome</keyword>
<dbReference type="SUPFAM" id="SSF47336">
    <property type="entry name" value="ACP-like"/>
    <property type="match status" value="1"/>
</dbReference>
<accession>A0A0W0Z871</accession>
<reference evidence="4 5" key="1">
    <citation type="submission" date="2015-11" db="EMBL/GenBank/DDBJ databases">
        <title>Genomic analysis of 38 Legionella species identifies large and diverse effector repertoires.</title>
        <authorList>
            <person name="Burstein D."/>
            <person name="Amaro F."/>
            <person name="Zusman T."/>
            <person name="Lifshitz Z."/>
            <person name="Cohen O."/>
            <person name="Gilbert J.A."/>
            <person name="Pupko T."/>
            <person name="Shuman H.A."/>
            <person name="Segal G."/>
        </authorList>
    </citation>
    <scope>NUCLEOTIDE SEQUENCE [LARGE SCALE GENOMIC DNA]</scope>
    <source>
        <strain evidence="4 5">SC-63-C7</strain>
    </source>
</reference>
<dbReference type="Gene3D" id="1.10.1200.10">
    <property type="entry name" value="ACP-like"/>
    <property type="match status" value="1"/>
</dbReference>
<dbReference type="AlphaFoldDB" id="A0A0W0Z871"/>
<evidence type="ECO:0000313" key="5">
    <source>
        <dbReference type="Proteomes" id="UP000054703"/>
    </source>
</evidence>
<protein>
    <submittedName>
        <fullName evidence="4">Polyketide synthase module</fullName>
    </submittedName>
</protein>
<dbReference type="RefSeq" id="WP_058513279.1">
    <property type="nucleotide sequence ID" value="NZ_CAAAIH010000097.1"/>
</dbReference>
<dbReference type="PROSITE" id="PS00012">
    <property type="entry name" value="PHOSPHOPANTETHEINE"/>
    <property type="match status" value="1"/>
</dbReference>
<dbReference type="PATRIC" id="fig|45074.5.peg.872"/>
<dbReference type="InterPro" id="IPR036736">
    <property type="entry name" value="ACP-like_sf"/>
</dbReference>
<dbReference type="InterPro" id="IPR006162">
    <property type="entry name" value="Ppantetheine_attach_site"/>
</dbReference>
<proteinExistence type="predicted"/>
<dbReference type="STRING" id="45074.Lsan_0833"/>
<dbReference type="GO" id="GO:0043041">
    <property type="term" value="P:amino acid activation for nonribosomal peptide biosynthetic process"/>
    <property type="evidence" value="ECO:0007669"/>
    <property type="project" value="TreeGrafter"/>
</dbReference>
<dbReference type="Proteomes" id="UP000054703">
    <property type="component" value="Unassembled WGS sequence"/>
</dbReference>
<evidence type="ECO:0000256" key="1">
    <source>
        <dbReference type="ARBA" id="ARBA00022450"/>
    </source>
</evidence>
<sequence>MAETLKTRPSSIGCVDNFFALGGNSLLAMQLIRQLNRELKLNMKLTDLYQYSTLRDIARNFSPAQEEVREEGVI</sequence>
<dbReference type="PROSITE" id="PS50075">
    <property type="entry name" value="CARRIER"/>
    <property type="match status" value="1"/>
</dbReference>